<protein>
    <submittedName>
        <fullName evidence="5">SPEF2 protein</fullName>
    </submittedName>
</protein>
<evidence type="ECO:0000313" key="5">
    <source>
        <dbReference type="EMBL" id="KAG5321898.1"/>
    </source>
</evidence>
<dbReference type="PANTHER" id="PTHR14919:SF0">
    <property type="entry name" value="SPERM FLAGELLAR PROTEIN 2"/>
    <property type="match status" value="1"/>
</dbReference>
<name>A0A836FMY7_9HYME</name>
<evidence type="ECO:0000256" key="1">
    <source>
        <dbReference type="SAM" id="Coils"/>
    </source>
</evidence>
<reference evidence="5" key="1">
    <citation type="submission" date="2020-02" db="EMBL/GenBank/DDBJ databases">
        <title>Relaxed selection underlies rapid genomic changes in the transitions from sociality to social parasitism in ants.</title>
        <authorList>
            <person name="Bi X."/>
        </authorList>
    </citation>
    <scope>NUCLEOTIDE SEQUENCE</scope>
    <source>
        <strain evidence="5">BGI-DK2014c</strain>
        <tissue evidence="5">Whole body</tissue>
    </source>
</reference>
<feature type="region of interest" description="Disordered" evidence="2">
    <location>
        <begin position="657"/>
        <end position="700"/>
    </location>
</feature>
<evidence type="ECO:0000259" key="3">
    <source>
        <dbReference type="Pfam" id="PF22946"/>
    </source>
</evidence>
<organism evidence="5 6">
    <name type="scientific">Pseudoatta argentina</name>
    <dbReference type="NCBI Taxonomy" id="621737"/>
    <lineage>
        <taxon>Eukaryota</taxon>
        <taxon>Metazoa</taxon>
        <taxon>Ecdysozoa</taxon>
        <taxon>Arthropoda</taxon>
        <taxon>Hexapoda</taxon>
        <taxon>Insecta</taxon>
        <taxon>Pterygota</taxon>
        <taxon>Neoptera</taxon>
        <taxon>Endopterygota</taxon>
        <taxon>Hymenoptera</taxon>
        <taxon>Apocrita</taxon>
        <taxon>Aculeata</taxon>
        <taxon>Formicoidea</taxon>
        <taxon>Formicidae</taxon>
        <taxon>Myrmicinae</taxon>
        <taxon>Pseudoatta</taxon>
    </lineage>
</organism>
<dbReference type="Proteomes" id="UP000668214">
    <property type="component" value="Unassembled WGS sequence"/>
</dbReference>
<feature type="coiled-coil region" evidence="1">
    <location>
        <begin position="1623"/>
        <end position="1657"/>
    </location>
</feature>
<feature type="compositionally biased region" description="Basic and acidic residues" evidence="2">
    <location>
        <begin position="657"/>
        <end position="677"/>
    </location>
</feature>
<accession>A0A836FMY7</accession>
<evidence type="ECO:0000313" key="6">
    <source>
        <dbReference type="Proteomes" id="UP000668214"/>
    </source>
</evidence>
<dbReference type="PANTHER" id="PTHR14919">
    <property type="entry name" value="KPL2-RELATED"/>
    <property type="match status" value="1"/>
</dbReference>
<keyword evidence="1" id="KW-0175">Coiled coil</keyword>
<feature type="domain" description="CPC1/SPEF2" evidence="3">
    <location>
        <begin position="300"/>
        <end position="434"/>
    </location>
</feature>
<gene>
    <name evidence="5" type="primary">Spef2</name>
    <name evidence="5" type="ORF">G6Z78_0003077</name>
</gene>
<keyword evidence="6" id="KW-1185">Reference proteome</keyword>
<feature type="non-terminal residue" evidence="5">
    <location>
        <position position="1"/>
    </location>
</feature>
<proteinExistence type="predicted"/>
<feature type="domain" description="SPEF2 C-terminal" evidence="4">
    <location>
        <begin position="1557"/>
        <end position="1617"/>
    </location>
</feature>
<feature type="region of interest" description="Disordered" evidence="2">
    <location>
        <begin position="458"/>
        <end position="497"/>
    </location>
</feature>
<feature type="domain" description="SPEF2 C-terminal" evidence="4">
    <location>
        <begin position="1386"/>
        <end position="1524"/>
    </location>
</feature>
<dbReference type="Pfam" id="PF22946">
    <property type="entry name" value="SPEF2_D5"/>
    <property type="match status" value="1"/>
</dbReference>
<dbReference type="Pfam" id="PF24082">
    <property type="entry name" value="SPEF2_C"/>
    <property type="match status" value="2"/>
</dbReference>
<feature type="compositionally biased region" description="Basic and acidic residues" evidence="2">
    <location>
        <begin position="468"/>
        <end position="497"/>
    </location>
</feature>
<sequence>MADTLKEWLRTRLGTIMDLTPETFGRYARDGTLLAQILHSYDILNSNQLSTITPTRDPALSRVNLRTLQIWLKLINVTLSEKCINDISKDKGAASLQLFYKVYLSLEGKDRLHFIALQKEQKYVNSRFNVFKVPDDLPSYIPSEHPLSTPLIKAADTVLWHRKKFWAITKACRQERERFEALMEYPVIQPIEHFVPEKLPDKKQEERKILDEFTRKHPACKTKKIYQVECCPSKRILDVSCIEDPTAAAEYIDFLKKRSKKMAKCHELKLKTQTTMMAEAWERLLRKQDRFFDEALGRRVLDQSRYEKQMLRKLCEVQNLRSKIVETRRIVDTMLLKAKNDELRFKQYYQDVETIKEEREDVEMEISRMCELKQRIREEKMRRMKEKHQGICLEIMNDFVDIAVKRADYRQANGNHIPNSIWNEWKMLFLKNQPIFEYMDYFDDVEEADNIEEIENGQDMKMNEDEEKNGARENEKDMKMNEDDKKNGARENSGERVRNEEGIQIGKALKVEENQKLFQLERQQSLTDVDFESYRDLASPWDQFVPKREKEVEEVYKLGCVVLGYIVHRLLEILYPYSAKIMDCPVPRVKVAAIILGVTNTALHRQLQKLLKNIGIRLLTMEDAINHCLESYKREMVDVEYIDLNIISTTERDIKRLETKSKNDSRERHPKKIERSAKSTPFHQNVAEEKQTQTPRQIPYDDMNPILSDTAYIGKWTYEFLTLGQPISNELNTKILIEYLKGIGDVEGWALINYPNTYEQMAMLEKALTGREIPPDPVKLTDVNVENIDPPSVRIVFEDDTFAIYRQSRLLPNPIFKAKDYTSSMTFMTIYIKAMPKSNAIDSQEQTCIPLPDNATSMDEFYANQDIAYGFFYKNLDLSVSEQLAKFITDHFYGKKLPLKLSEKILQADHTKQNQFTINLKTAVIKRLIPKSKWKPSECEEKEAIEAKSHSLQSEIETQLGKDYAKPGESNWQWLDFSQSTALLKILATLWESVEQAYIENLKEILSLKRMHMSAIIPHKKLVFRNLMRFIDRPDKRQILLQDFHQAFNEIDDDLRKDLDMKCELHCQVDDFRKELWELCDARRYEAEEERKRTLRNQWILMEAVVLDNVYIGILQTEVDRFVDTMQLLQDYYTSMLQKPLQESRFSKIVLDNIELEDVLQEILDKDKEQMTKVKSIATSARIIDKDQFKTEIETLLIDVSKSFDSDQNIIYNIIKDNIRKVRGTVDSISTLMLDMLKKEEKAVILKTEIKSKGDSSADSTFAKLTRRHHDLVEEWRYAVLFEIDRIHQRLDVLNAAARSDVTFFLDIMKQTFHRIHHHIIERYKRDIESIDEMANVFCFAIEEERPIQQELLLDGDRFVVRSNIVSKDHEQFNVPIREAPSPLRFRMVQLGRLVDIFQRIAPHGIVSERVLVYVLQDLVSCGIEDCYPPFVPCAWRQLRPPDIEILVERLFGSTEYIEWREFVLYAMDLPVPSHQDILKARAAFKIHDSESKEVVTCEQFHSISLWFLEISTLYKNFLDEKLEQSNFDSLENIMLRKEAQLGEHFSSLGNDFIERSEDDSSTILRLMLAKQLLCRMYLVNRDSVHYTTMLLAFCKNENPSVGLGKAFSLAMGARVCTDTVEGEKYAEELAEQKRRVKELKLRQNYLREEVNEIVQEIMNDIINKTIETIVLLEKSPNHDLRSKRRVKIQQSNGQNEVDPAELLPEVIAEHLVTENSSTISDEYEHKHTLLPIEDETLEDHKKIQQDEKVIFWLPRDVCVTVLSTCLPWLASQADLFHTTLSLCEGIARVYDELRDEELNDAKDLVLAHRLVNHSFICELLCASSKFISKNMSDILRCILKDKNDQMT</sequence>
<feature type="non-terminal residue" evidence="5">
    <location>
        <position position="1848"/>
    </location>
</feature>
<comment type="caution">
    <text evidence="5">The sequence shown here is derived from an EMBL/GenBank/DDBJ whole genome shotgun (WGS) entry which is preliminary data.</text>
</comment>
<dbReference type="Gene3D" id="3.40.50.300">
    <property type="entry name" value="P-loop containing nucleotide triphosphate hydrolases"/>
    <property type="match status" value="1"/>
</dbReference>
<feature type="coiled-coil region" evidence="1">
    <location>
        <begin position="345"/>
        <end position="379"/>
    </location>
</feature>
<dbReference type="InterPro" id="IPR056199">
    <property type="entry name" value="SPEF2_C"/>
</dbReference>
<evidence type="ECO:0000259" key="4">
    <source>
        <dbReference type="Pfam" id="PF24082"/>
    </source>
</evidence>
<dbReference type="InterPro" id="IPR027417">
    <property type="entry name" value="P-loop_NTPase"/>
</dbReference>
<dbReference type="EMBL" id="JAANIA010001052">
    <property type="protein sequence ID" value="KAG5321898.1"/>
    <property type="molecule type" value="Genomic_DNA"/>
</dbReference>
<dbReference type="InterPro" id="IPR052634">
    <property type="entry name" value="Sperm_flagellar-bone_growth"/>
</dbReference>
<dbReference type="InterPro" id="IPR054517">
    <property type="entry name" value="SPEF2_D5"/>
</dbReference>
<evidence type="ECO:0000256" key="2">
    <source>
        <dbReference type="SAM" id="MobiDB-lite"/>
    </source>
</evidence>